<name>A0AAD1IP72_9MYCO</name>
<dbReference type="GO" id="GO:0016020">
    <property type="term" value="C:membrane"/>
    <property type="evidence" value="ECO:0007669"/>
    <property type="project" value="UniProtKB-SubCell"/>
</dbReference>
<evidence type="ECO:0000256" key="1">
    <source>
        <dbReference type="ARBA" id="ARBA00004141"/>
    </source>
</evidence>
<evidence type="ECO:0000256" key="3">
    <source>
        <dbReference type="ARBA" id="ARBA00022989"/>
    </source>
</evidence>
<comment type="subcellular location">
    <subcellularLocation>
        <location evidence="1">Membrane</location>
        <topology evidence="1">Multi-pass membrane protein</topology>
    </subcellularLocation>
</comment>
<dbReference type="RefSeq" id="WP_163687795.1">
    <property type="nucleotide sequence ID" value="NZ_AP022586.1"/>
</dbReference>
<feature type="transmembrane region" description="Helical" evidence="5">
    <location>
        <begin position="388"/>
        <end position="411"/>
    </location>
</feature>
<protein>
    <recommendedName>
        <fullName evidence="6">O-antigen ligase-related domain-containing protein</fullName>
    </recommendedName>
</protein>
<feature type="transmembrane region" description="Helical" evidence="5">
    <location>
        <begin position="117"/>
        <end position="140"/>
    </location>
</feature>
<evidence type="ECO:0000313" key="8">
    <source>
        <dbReference type="Proteomes" id="UP000466607"/>
    </source>
</evidence>
<evidence type="ECO:0000256" key="4">
    <source>
        <dbReference type="ARBA" id="ARBA00023136"/>
    </source>
</evidence>
<feature type="transmembrane region" description="Helical" evidence="5">
    <location>
        <begin position="446"/>
        <end position="465"/>
    </location>
</feature>
<gene>
    <name evidence="7" type="ORF">MLIT_49520</name>
</gene>
<feature type="transmembrane region" description="Helical" evidence="5">
    <location>
        <begin position="48"/>
        <end position="72"/>
    </location>
</feature>
<feature type="transmembrane region" description="Helical" evidence="5">
    <location>
        <begin position="278"/>
        <end position="300"/>
    </location>
</feature>
<evidence type="ECO:0000313" key="7">
    <source>
        <dbReference type="EMBL" id="BBY19360.1"/>
    </source>
</evidence>
<keyword evidence="4 5" id="KW-0472">Membrane</keyword>
<sequence>MIGALEAPGSDHPRVTPGQLSRCMGAACAAAAGFGVLFPVAPGAAIEVLVLIPLAFATPVAALSVLVLITALVPFELQDDLAVVGGRDQPGLLFVDALLVLGLLRVLWLLMRRRLEFDLPLIVGSIALLICCAALGWGVAQGGALSEAGHEARRVVMAVGAFILAWPLMADRSTRRRMIRMLLVLGLALPLWGLAQWMFEIGYVSSGDAGVRMGNDLVVGSRGMLQGGMFGYPLAITFAWAALLSGRVRTSAGQALLGGILILNAVCLVLTYERTMWLVTVLQCVVVVVIYGAAAIGPAVRWGAMGLGALVCLSMAAPGEALMAVKRLMTVSEVSTDRSYSYRVIESEAAIDEITARPVTGSGLGATITWESHGVFAPMMTSFIHNGYLWLAWKFGVPVAALVVLIMVSAIMRRTHHDGDWRWSTVSVASRASLAGLVLIPITFPVFNVLGVTPLLGFFLAVCFARRPAEPPQSMRCDR</sequence>
<keyword evidence="3 5" id="KW-1133">Transmembrane helix</keyword>
<evidence type="ECO:0000256" key="5">
    <source>
        <dbReference type="SAM" id="Phobius"/>
    </source>
</evidence>
<feature type="domain" description="O-antigen ligase-related" evidence="6">
    <location>
        <begin position="260"/>
        <end position="403"/>
    </location>
</feature>
<feature type="transmembrane region" description="Helical" evidence="5">
    <location>
        <begin position="255"/>
        <end position="272"/>
    </location>
</feature>
<dbReference type="EMBL" id="AP022586">
    <property type="protein sequence ID" value="BBY19360.1"/>
    <property type="molecule type" value="Genomic_DNA"/>
</dbReference>
<feature type="transmembrane region" description="Helical" evidence="5">
    <location>
        <begin position="182"/>
        <end position="204"/>
    </location>
</feature>
<feature type="transmembrane region" description="Helical" evidence="5">
    <location>
        <begin position="224"/>
        <end position="243"/>
    </location>
</feature>
<organism evidence="7 8">
    <name type="scientific">Mycolicibacterium litorale</name>
    <dbReference type="NCBI Taxonomy" id="758802"/>
    <lineage>
        <taxon>Bacteria</taxon>
        <taxon>Bacillati</taxon>
        <taxon>Actinomycetota</taxon>
        <taxon>Actinomycetes</taxon>
        <taxon>Mycobacteriales</taxon>
        <taxon>Mycobacteriaceae</taxon>
        <taxon>Mycolicibacterium</taxon>
    </lineage>
</organism>
<feature type="transmembrane region" description="Helical" evidence="5">
    <location>
        <begin position="92"/>
        <end position="110"/>
    </location>
</feature>
<reference evidence="7 8" key="1">
    <citation type="journal article" date="2019" name="Emerg. Microbes Infect.">
        <title>Comprehensive subspecies identification of 175 nontuberculous mycobacteria species based on 7547 genomic profiles.</title>
        <authorList>
            <person name="Matsumoto Y."/>
            <person name="Kinjo T."/>
            <person name="Motooka D."/>
            <person name="Nabeya D."/>
            <person name="Jung N."/>
            <person name="Uechi K."/>
            <person name="Horii T."/>
            <person name="Iida T."/>
            <person name="Fujita J."/>
            <person name="Nakamura S."/>
        </authorList>
    </citation>
    <scope>NUCLEOTIDE SEQUENCE [LARGE SCALE GENOMIC DNA]</scope>
    <source>
        <strain evidence="7 8">JCM 17423</strain>
    </source>
</reference>
<dbReference type="Pfam" id="PF04932">
    <property type="entry name" value="Wzy_C"/>
    <property type="match status" value="1"/>
</dbReference>
<feature type="transmembrane region" description="Helical" evidence="5">
    <location>
        <begin position="19"/>
        <end position="41"/>
    </location>
</feature>
<evidence type="ECO:0000259" key="6">
    <source>
        <dbReference type="Pfam" id="PF04932"/>
    </source>
</evidence>
<dbReference type="Proteomes" id="UP000466607">
    <property type="component" value="Chromosome"/>
</dbReference>
<proteinExistence type="predicted"/>
<dbReference type="AlphaFoldDB" id="A0AAD1IP72"/>
<keyword evidence="8" id="KW-1185">Reference proteome</keyword>
<accession>A0AAD1IP72</accession>
<keyword evidence="2 5" id="KW-0812">Transmembrane</keyword>
<evidence type="ECO:0000256" key="2">
    <source>
        <dbReference type="ARBA" id="ARBA00022692"/>
    </source>
</evidence>
<dbReference type="InterPro" id="IPR007016">
    <property type="entry name" value="O-antigen_ligase-rel_domated"/>
</dbReference>
<feature type="transmembrane region" description="Helical" evidence="5">
    <location>
        <begin position="152"/>
        <end position="170"/>
    </location>
</feature>